<organism evidence="2">
    <name type="scientific">invertebrate metagenome</name>
    <dbReference type="NCBI Taxonomy" id="1711999"/>
    <lineage>
        <taxon>unclassified sequences</taxon>
        <taxon>metagenomes</taxon>
        <taxon>organismal metagenomes</taxon>
    </lineage>
</organism>
<dbReference type="EMBL" id="NSIT01000802">
    <property type="protein sequence ID" value="PJE77313.1"/>
    <property type="molecule type" value="Genomic_DNA"/>
</dbReference>
<reference evidence="2" key="1">
    <citation type="journal article" date="2017" name="Appl. Environ. Microbiol.">
        <title>Molecular characterization of an Endozoicomonas-like organism causing infection in king scallop Pecten maximus L.</title>
        <authorList>
            <person name="Cano I."/>
            <person name="van Aerle R."/>
            <person name="Ross S."/>
            <person name="Verner-Jeffreys D.W."/>
            <person name="Paley R.K."/>
            <person name="Rimmer G."/>
            <person name="Ryder D."/>
            <person name="Hooper P."/>
            <person name="Stone D."/>
            <person name="Feist S.W."/>
        </authorList>
    </citation>
    <scope>NUCLEOTIDE SEQUENCE</scope>
</reference>
<evidence type="ECO:0000313" key="2">
    <source>
        <dbReference type="EMBL" id="PJE77313.1"/>
    </source>
</evidence>
<evidence type="ECO:0000256" key="1">
    <source>
        <dbReference type="SAM" id="Phobius"/>
    </source>
</evidence>
<accession>A0A2H9T267</accession>
<protein>
    <submittedName>
        <fullName evidence="2">Uncharacterized protein</fullName>
    </submittedName>
</protein>
<keyword evidence="1" id="KW-0812">Transmembrane</keyword>
<name>A0A2H9T267_9ZZZZ</name>
<feature type="transmembrane region" description="Helical" evidence="1">
    <location>
        <begin position="32"/>
        <end position="50"/>
    </location>
</feature>
<dbReference type="AlphaFoldDB" id="A0A2H9T267"/>
<keyword evidence="1" id="KW-1133">Transmembrane helix</keyword>
<sequence>MEIDDNVNAMTSHPDHKCHLVSTFLANMYCTVTYSMIQCIVSYAVIDIFFL</sequence>
<proteinExistence type="predicted"/>
<gene>
    <name evidence="2" type="ORF">CI610_03770</name>
</gene>
<keyword evidence="1" id="KW-0472">Membrane</keyword>
<comment type="caution">
    <text evidence="2">The sequence shown here is derived from an EMBL/GenBank/DDBJ whole genome shotgun (WGS) entry which is preliminary data.</text>
</comment>